<evidence type="ECO:0000256" key="2">
    <source>
        <dbReference type="ARBA" id="ARBA00022900"/>
    </source>
</evidence>
<dbReference type="PaxDb" id="67767-A0A0J7MU39"/>
<dbReference type="SUPFAM" id="SSF56574">
    <property type="entry name" value="Serpins"/>
    <property type="match status" value="1"/>
</dbReference>
<dbReference type="AlphaFoldDB" id="A0A0J7MU39"/>
<dbReference type="EMBL" id="LBMM01017621">
    <property type="protein sequence ID" value="KMQ84020.1"/>
    <property type="molecule type" value="Genomic_DNA"/>
</dbReference>
<dbReference type="InterPro" id="IPR036186">
    <property type="entry name" value="Serpin_sf"/>
</dbReference>
<keyword evidence="4" id="KW-1185">Reference proteome</keyword>
<sequence length="152" mass="17460">MHVSEFPHKNKSTSLFVLLPASVISGDWMIRMDLNINYIYNLIERLSIEERICKLRNLLDSDTTSEDVTDFSIRPYFEGERNLPIRELLRAPDAEELLMPDAIDLKSFFMKNKESLHLDNAVHRTHVKVMQWSTMASSATVIYTGQVTSPAS</sequence>
<dbReference type="InterPro" id="IPR042185">
    <property type="entry name" value="Serpin_sf_2"/>
</dbReference>
<dbReference type="Gene3D" id="3.30.497.10">
    <property type="entry name" value="Antithrombin, subunit I, domain 2"/>
    <property type="match status" value="1"/>
</dbReference>
<accession>A0A0J7MU39</accession>
<dbReference type="Proteomes" id="UP000036403">
    <property type="component" value="Unassembled WGS sequence"/>
</dbReference>
<dbReference type="STRING" id="67767.A0A0J7MU39"/>
<organism evidence="3 4">
    <name type="scientific">Lasius niger</name>
    <name type="common">Black garden ant</name>
    <dbReference type="NCBI Taxonomy" id="67767"/>
    <lineage>
        <taxon>Eukaryota</taxon>
        <taxon>Metazoa</taxon>
        <taxon>Ecdysozoa</taxon>
        <taxon>Arthropoda</taxon>
        <taxon>Hexapoda</taxon>
        <taxon>Insecta</taxon>
        <taxon>Pterygota</taxon>
        <taxon>Neoptera</taxon>
        <taxon>Endopterygota</taxon>
        <taxon>Hymenoptera</taxon>
        <taxon>Apocrita</taxon>
        <taxon>Aculeata</taxon>
        <taxon>Formicoidea</taxon>
        <taxon>Formicidae</taxon>
        <taxon>Formicinae</taxon>
        <taxon>Lasius</taxon>
        <taxon>Lasius</taxon>
    </lineage>
</organism>
<dbReference type="GO" id="GO:0004867">
    <property type="term" value="F:serine-type endopeptidase inhibitor activity"/>
    <property type="evidence" value="ECO:0007669"/>
    <property type="project" value="UniProtKB-KW"/>
</dbReference>
<dbReference type="InterPro" id="IPR042178">
    <property type="entry name" value="Serpin_sf_1"/>
</dbReference>
<keyword evidence="1" id="KW-0646">Protease inhibitor</keyword>
<evidence type="ECO:0000313" key="3">
    <source>
        <dbReference type="EMBL" id="KMQ84020.1"/>
    </source>
</evidence>
<gene>
    <name evidence="3" type="ORF">RF55_18584</name>
</gene>
<reference evidence="3 4" key="1">
    <citation type="submission" date="2015-04" db="EMBL/GenBank/DDBJ databases">
        <title>Lasius niger genome sequencing.</title>
        <authorList>
            <person name="Konorov E.A."/>
            <person name="Nikitin M.A."/>
            <person name="Kirill M.V."/>
            <person name="Chang P."/>
        </authorList>
    </citation>
    <scope>NUCLEOTIDE SEQUENCE [LARGE SCALE GENOMIC DNA]</scope>
    <source>
        <tissue evidence="3">Whole</tissue>
    </source>
</reference>
<proteinExistence type="predicted"/>
<dbReference type="Gene3D" id="2.30.39.10">
    <property type="entry name" value="Alpha-1-antitrypsin, domain 1"/>
    <property type="match status" value="1"/>
</dbReference>
<evidence type="ECO:0000313" key="4">
    <source>
        <dbReference type="Proteomes" id="UP000036403"/>
    </source>
</evidence>
<keyword evidence="2" id="KW-0722">Serine protease inhibitor</keyword>
<name>A0A0J7MU39_LASNI</name>
<comment type="caution">
    <text evidence="3">The sequence shown here is derived from an EMBL/GenBank/DDBJ whole genome shotgun (WGS) entry which is preliminary data.</text>
</comment>
<protein>
    <submittedName>
        <fullName evidence="3">Antithrombin-iii-like isoform 1 protein</fullName>
    </submittedName>
</protein>
<evidence type="ECO:0000256" key="1">
    <source>
        <dbReference type="ARBA" id="ARBA00022690"/>
    </source>
</evidence>